<dbReference type="AlphaFoldDB" id="A0A4Y9F632"/>
<keyword evidence="1" id="KW-0812">Transmembrane</keyword>
<keyword evidence="1" id="KW-1133">Transmembrane helix</keyword>
<organism evidence="2 3">
    <name type="scientific">Rothia nasimurium</name>
    <dbReference type="NCBI Taxonomy" id="85336"/>
    <lineage>
        <taxon>Bacteria</taxon>
        <taxon>Bacillati</taxon>
        <taxon>Actinomycetota</taxon>
        <taxon>Actinomycetes</taxon>
        <taxon>Micrococcales</taxon>
        <taxon>Micrococcaceae</taxon>
        <taxon>Rothia</taxon>
    </lineage>
</organism>
<keyword evidence="1" id="KW-0472">Membrane</keyword>
<gene>
    <name evidence="2" type="ORF">E4U03_01250</name>
</gene>
<evidence type="ECO:0000313" key="3">
    <source>
        <dbReference type="Proteomes" id="UP000297951"/>
    </source>
</evidence>
<dbReference type="OrthoDB" id="4965216at2"/>
<name>A0A4Y9F632_9MICC</name>
<feature type="transmembrane region" description="Helical" evidence="1">
    <location>
        <begin position="76"/>
        <end position="99"/>
    </location>
</feature>
<comment type="caution">
    <text evidence="2">The sequence shown here is derived from an EMBL/GenBank/DDBJ whole genome shotgun (WGS) entry which is preliminary data.</text>
</comment>
<dbReference type="EMBL" id="SPQC01000003">
    <property type="protein sequence ID" value="TFU23990.1"/>
    <property type="molecule type" value="Genomic_DNA"/>
</dbReference>
<protein>
    <submittedName>
        <fullName evidence="2">Uncharacterized protein</fullName>
    </submittedName>
</protein>
<proteinExistence type="predicted"/>
<dbReference type="RefSeq" id="WP_135011182.1">
    <property type="nucleotide sequence ID" value="NZ_JADGLK010000003.1"/>
</dbReference>
<evidence type="ECO:0000313" key="2">
    <source>
        <dbReference type="EMBL" id="TFU23990.1"/>
    </source>
</evidence>
<feature type="transmembrane region" description="Helical" evidence="1">
    <location>
        <begin position="43"/>
        <end position="64"/>
    </location>
</feature>
<dbReference type="Proteomes" id="UP000297951">
    <property type="component" value="Unassembled WGS sequence"/>
</dbReference>
<sequence length="137" mass="14903">MSDTVRPSTQLPSDRVLENIKVWSRLSFLAMVATVASTSYPGWFAAVTGALAVLTFALTTVTLVKMVGAKFPAFSVILMVMVMLWSLFLGFAALVQLIFVDATIAYAECLQQAVTLSRQQQCTSQMSDGLLQQLMGQ</sequence>
<accession>A0A4Y9F632</accession>
<evidence type="ECO:0000256" key="1">
    <source>
        <dbReference type="SAM" id="Phobius"/>
    </source>
</evidence>
<reference evidence="2 3" key="1">
    <citation type="submission" date="2019-03" db="EMBL/GenBank/DDBJ databases">
        <title>Diversity of the mouse oral microbiome.</title>
        <authorList>
            <person name="Joseph S."/>
            <person name="Aduse-Opoku J."/>
            <person name="Curtis M."/>
            <person name="Wade W."/>
            <person name="Hashim A."/>
        </authorList>
    </citation>
    <scope>NUCLEOTIDE SEQUENCE [LARGE SCALE GENOMIC DNA]</scope>
    <source>
        <strain evidence="3">irhom_31</strain>
    </source>
</reference>